<evidence type="ECO:0000313" key="3">
    <source>
        <dbReference type="Proteomes" id="UP000028725"/>
    </source>
</evidence>
<keyword evidence="3" id="KW-1185">Reference proteome</keyword>
<protein>
    <recommendedName>
        <fullName evidence="1">YchJ-like middle NTF2-like domain-containing protein</fullName>
    </recommendedName>
</protein>
<dbReference type="PATRIC" id="fig|394096.3.peg.2954"/>
<dbReference type="STRING" id="394096.DB31_6909"/>
<organism evidence="2 3">
    <name type="scientific">Hyalangium minutum</name>
    <dbReference type="NCBI Taxonomy" id="394096"/>
    <lineage>
        <taxon>Bacteria</taxon>
        <taxon>Pseudomonadati</taxon>
        <taxon>Myxococcota</taxon>
        <taxon>Myxococcia</taxon>
        <taxon>Myxococcales</taxon>
        <taxon>Cystobacterineae</taxon>
        <taxon>Archangiaceae</taxon>
        <taxon>Hyalangium</taxon>
    </lineage>
</organism>
<dbReference type="InterPro" id="IPR048469">
    <property type="entry name" value="YchJ-like_M"/>
</dbReference>
<dbReference type="Proteomes" id="UP000028725">
    <property type="component" value="Unassembled WGS sequence"/>
</dbReference>
<comment type="caution">
    <text evidence="2">The sequence shown here is derived from an EMBL/GenBank/DDBJ whole genome shotgun (WGS) entry which is preliminary data.</text>
</comment>
<feature type="domain" description="YchJ-like middle NTF2-like" evidence="1">
    <location>
        <begin position="1"/>
        <end position="99"/>
    </location>
</feature>
<reference evidence="2 3" key="1">
    <citation type="submission" date="2014-04" db="EMBL/GenBank/DDBJ databases">
        <title>Genome assembly of Hyalangium minutum DSM 14724.</title>
        <authorList>
            <person name="Sharma G."/>
            <person name="Subramanian S."/>
        </authorList>
    </citation>
    <scope>NUCLEOTIDE SEQUENCE [LARGE SCALE GENOMIC DNA]</scope>
    <source>
        <strain evidence="2 3">DSM 14724</strain>
    </source>
</reference>
<dbReference type="Pfam" id="PF17775">
    <property type="entry name" value="YchJ_M-like"/>
    <property type="match status" value="1"/>
</dbReference>
<gene>
    <name evidence="2" type="ORF">DB31_6909</name>
</gene>
<dbReference type="InterPro" id="IPR032710">
    <property type="entry name" value="NTF2-like_dom_sf"/>
</dbReference>
<dbReference type="Gene3D" id="3.10.450.50">
    <property type="match status" value="1"/>
</dbReference>
<name>A0A085WMU4_9BACT</name>
<proteinExistence type="predicted"/>
<accession>A0A085WMU4</accession>
<evidence type="ECO:0000313" key="2">
    <source>
        <dbReference type="EMBL" id="KFE69007.1"/>
    </source>
</evidence>
<dbReference type="AlphaFoldDB" id="A0A085WMU4"/>
<dbReference type="EMBL" id="JMCB01000005">
    <property type="protein sequence ID" value="KFE69007.1"/>
    <property type="molecule type" value="Genomic_DNA"/>
</dbReference>
<dbReference type="SUPFAM" id="SSF54427">
    <property type="entry name" value="NTF2-like"/>
    <property type="match status" value="1"/>
</dbReference>
<sequence length="121" mass="14179">MRSRYSAFAMREVAWLWKSLHPDHPDRKRPEAEASRELRTYLQTHQFPGLVVMDRRPPDEQGVAQVLFFAKVFEKGKDRSFVERSDFRHDGTGWRYHSGVLKLPRELKGPPEALTLATFPE</sequence>
<evidence type="ECO:0000259" key="1">
    <source>
        <dbReference type="Pfam" id="PF17775"/>
    </source>
</evidence>